<dbReference type="Pfam" id="PF00108">
    <property type="entry name" value="Thiolase_N"/>
    <property type="match status" value="1"/>
</dbReference>
<evidence type="ECO:0000256" key="1">
    <source>
        <dbReference type="ARBA" id="ARBA00004275"/>
    </source>
</evidence>
<evidence type="ECO:0000256" key="4">
    <source>
        <dbReference type="ARBA" id="ARBA00022679"/>
    </source>
</evidence>
<sequence>MSEQGARYMATDKAGTVFVRWYMVTVVALEAGDTSPAHYSERDGLVSTLKAGKGRKVFIVGVGMTHFDKPGRRKDVDYPDYGIEAGTKALLDAGISYDDVEFAAVGYCYGDSTCGQRVLYGLGMNQIPIINVNNNCSTGSTAIYLCRQAIEGGLYDCALALGFEKMSPGSLQTYFKDREAPTIWGSKIMGETRGIDPKAPGAAQKFGNAGIEYMEKYGAKPIHMAMIGEKNHRHSTLNPYSQFMDQYTLDEVVKSRTIFGPLTMLQCCPTSDGSGAVIVCSEEFVKKHRLEPQAVEIVAQTMATDSYKPIGTKSSMEVAGFDMTKRAAQDAYKIAGVTRDDIGVVELHDCFSANELITYDALGLCDTGKAHLLIESGNATHGGKYVINPSGGLISKGHPLGATGIAQATELTWQLRGWCGKRQVPNLRYALQHNVGLGGAVVVGIYKKATFANGAEKNLKGWQDPRERFGYNPAVECRGIKKEDLQKVMAKGGSLAGRPDNLVYQPKL</sequence>
<evidence type="ECO:0000259" key="9">
    <source>
        <dbReference type="Pfam" id="PF00108"/>
    </source>
</evidence>
<evidence type="ECO:0000313" key="12">
    <source>
        <dbReference type="Proteomes" id="UP000070544"/>
    </source>
</evidence>
<keyword evidence="5" id="KW-0445">Lipid transport</keyword>
<dbReference type="Proteomes" id="UP000070544">
    <property type="component" value="Unassembled WGS sequence"/>
</dbReference>
<dbReference type="AlphaFoldDB" id="A0A139AG47"/>
<dbReference type="SUPFAM" id="SSF53901">
    <property type="entry name" value="Thiolase-like"/>
    <property type="match status" value="2"/>
</dbReference>
<dbReference type="InterPro" id="IPR016039">
    <property type="entry name" value="Thiolase-like"/>
</dbReference>
<dbReference type="NCBIfam" id="NF006102">
    <property type="entry name" value="PRK08256.1"/>
    <property type="match status" value="1"/>
</dbReference>
<evidence type="ECO:0000256" key="2">
    <source>
        <dbReference type="ARBA" id="ARBA00012352"/>
    </source>
</evidence>
<keyword evidence="6" id="KW-0446">Lipid-binding</keyword>
<protein>
    <recommendedName>
        <fullName evidence="2">propanoyl-CoA C-acyltransferase</fullName>
        <ecNumber evidence="2">2.3.1.176</ecNumber>
    </recommendedName>
    <alternativeName>
        <fullName evidence="8">Propanoyl-CoA C-acyltransferase</fullName>
    </alternativeName>
</protein>
<comment type="subcellular location">
    <subcellularLocation>
        <location evidence="1">Peroxisome</location>
    </subcellularLocation>
</comment>
<organism evidence="11 12">
    <name type="scientific">Gonapodya prolifera (strain JEL478)</name>
    <name type="common">Monoblepharis prolifera</name>
    <dbReference type="NCBI Taxonomy" id="1344416"/>
    <lineage>
        <taxon>Eukaryota</taxon>
        <taxon>Fungi</taxon>
        <taxon>Fungi incertae sedis</taxon>
        <taxon>Chytridiomycota</taxon>
        <taxon>Chytridiomycota incertae sedis</taxon>
        <taxon>Monoblepharidomycetes</taxon>
        <taxon>Monoblepharidales</taxon>
        <taxon>Gonapodyaceae</taxon>
        <taxon>Gonapodya</taxon>
    </lineage>
</organism>
<dbReference type="InterPro" id="IPR020616">
    <property type="entry name" value="Thiolase_N"/>
</dbReference>
<reference evidence="11 12" key="1">
    <citation type="journal article" date="2015" name="Genome Biol. Evol.">
        <title>Phylogenomic analyses indicate that early fungi evolved digesting cell walls of algal ancestors of land plants.</title>
        <authorList>
            <person name="Chang Y."/>
            <person name="Wang S."/>
            <person name="Sekimoto S."/>
            <person name="Aerts A.L."/>
            <person name="Choi C."/>
            <person name="Clum A."/>
            <person name="LaButti K.M."/>
            <person name="Lindquist E.A."/>
            <person name="Yee Ngan C."/>
            <person name="Ohm R.A."/>
            <person name="Salamov A.A."/>
            <person name="Grigoriev I.V."/>
            <person name="Spatafora J.W."/>
            <person name="Berbee M.L."/>
        </authorList>
    </citation>
    <scope>NUCLEOTIDE SEQUENCE [LARGE SCALE GENOMIC DNA]</scope>
    <source>
        <strain evidence="11 12">JEL478</strain>
    </source>
</reference>
<evidence type="ECO:0000256" key="3">
    <source>
        <dbReference type="ARBA" id="ARBA00022448"/>
    </source>
</evidence>
<dbReference type="GO" id="GO:0005777">
    <property type="term" value="C:peroxisome"/>
    <property type="evidence" value="ECO:0007669"/>
    <property type="project" value="UniProtKB-SubCell"/>
</dbReference>
<dbReference type="PANTHER" id="PTHR42870:SF1">
    <property type="entry name" value="NON-SPECIFIC LIPID-TRANSFER PROTEIN-LIKE 2"/>
    <property type="match status" value="1"/>
</dbReference>
<dbReference type="CDD" id="cd00829">
    <property type="entry name" value="SCP-x_thiolase"/>
    <property type="match status" value="1"/>
</dbReference>
<dbReference type="InterPro" id="IPR055140">
    <property type="entry name" value="Thiolase_C_2"/>
</dbReference>
<accession>A0A139AG47</accession>
<dbReference type="InterPro" id="IPR020613">
    <property type="entry name" value="Thiolase_CS"/>
</dbReference>
<dbReference type="InterPro" id="IPR020615">
    <property type="entry name" value="Thiolase_acyl_enz_int_AS"/>
</dbReference>
<name>A0A139AG47_GONPJ</name>
<dbReference type="PANTHER" id="PTHR42870">
    <property type="entry name" value="ACETYL-COA C-ACETYLTRANSFERASE"/>
    <property type="match status" value="1"/>
</dbReference>
<dbReference type="EC" id="2.3.1.176" evidence="2"/>
<dbReference type="Gene3D" id="3.40.47.10">
    <property type="match status" value="1"/>
</dbReference>
<feature type="domain" description="Thiolase N-terminal" evidence="9">
    <location>
        <begin position="57"/>
        <end position="283"/>
    </location>
</feature>
<dbReference type="GO" id="GO:0006869">
    <property type="term" value="P:lipid transport"/>
    <property type="evidence" value="ECO:0007669"/>
    <property type="project" value="UniProtKB-KW"/>
</dbReference>
<dbReference type="PROSITE" id="PS00737">
    <property type="entry name" value="THIOLASE_2"/>
    <property type="match status" value="1"/>
</dbReference>
<dbReference type="GO" id="GO:0016747">
    <property type="term" value="F:acyltransferase activity, transferring groups other than amino-acyl groups"/>
    <property type="evidence" value="ECO:0007669"/>
    <property type="project" value="InterPro"/>
</dbReference>
<feature type="domain" description="Thiolase C-terminal" evidence="10">
    <location>
        <begin position="316"/>
        <end position="437"/>
    </location>
</feature>
<evidence type="ECO:0000256" key="5">
    <source>
        <dbReference type="ARBA" id="ARBA00023055"/>
    </source>
</evidence>
<evidence type="ECO:0000256" key="7">
    <source>
        <dbReference type="ARBA" id="ARBA00023140"/>
    </source>
</evidence>
<keyword evidence="4" id="KW-0808">Transferase</keyword>
<dbReference type="PROSITE" id="PS00098">
    <property type="entry name" value="THIOLASE_1"/>
    <property type="match status" value="1"/>
</dbReference>
<dbReference type="EMBL" id="KQ965760">
    <property type="protein sequence ID" value="KXS15767.1"/>
    <property type="molecule type" value="Genomic_DNA"/>
</dbReference>
<keyword evidence="3" id="KW-0813">Transport</keyword>
<keyword evidence="12" id="KW-1185">Reference proteome</keyword>
<dbReference type="FunFam" id="3.40.47.10:FF:000016">
    <property type="entry name" value="Non-specific lipid-transfer protein"/>
    <property type="match status" value="1"/>
</dbReference>
<evidence type="ECO:0000259" key="10">
    <source>
        <dbReference type="Pfam" id="PF22691"/>
    </source>
</evidence>
<evidence type="ECO:0000313" key="11">
    <source>
        <dbReference type="EMBL" id="KXS15767.1"/>
    </source>
</evidence>
<keyword evidence="7" id="KW-0576">Peroxisome</keyword>
<dbReference type="OMA" id="DGGCIAN"/>
<gene>
    <name evidence="11" type="ORF">M427DRAFT_32182</name>
</gene>
<dbReference type="Pfam" id="PF22691">
    <property type="entry name" value="Thiolase_C_1"/>
    <property type="match status" value="1"/>
</dbReference>
<evidence type="ECO:0000256" key="6">
    <source>
        <dbReference type="ARBA" id="ARBA00023121"/>
    </source>
</evidence>
<evidence type="ECO:0000256" key="8">
    <source>
        <dbReference type="ARBA" id="ARBA00032316"/>
    </source>
</evidence>
<dbReference type="OrthoDB" id="542135at2759"/>
<proteinExistence type="predicted"/>
<dbReference type="GO" id="GO:0008289">
    <property type="term" value="F:lipid binding"/>
    <property type="evidence" value="ECO:0007669"/>
    <property type="project" value="UniProtKB-KW"/>
</dbReference>
<dbReference type="STRING" id="1344416.A0A139AG47"/>